<keyword evidence="3 13" id="KW-0808">Transferase</keyword>
<accession>A0A4C2E6C9</accession>
<keyword evidence="11 13" id="KW-0511">Multifunctional enzyme</keyword>
<dbReference type="SMART" id="SM01190">
    <property type="entry name" value="EMP24_GP25L"/>
    <property type="match status" value="1"/>
</dbReference>
<dbReference type="PANTHER" id="PTHR10953:SF102">
    <property type="entry name" value="ADENYLYLTRANSFERASE AND SULFURTRANSFERASE MOCS3"/>
    <property type="match status" value="1"/>
</dbReference>
<dbReference type="Gene3D" id="3.40.50.720">
    <property type="entry name" value="NAD(P)-binding Rossmann-like Domain"/>
    <property type="match status" value="1"/>
</dbReference>
<dbReference type="InterPro" id="IPR045886">
    <property type="entry name" value="ThiF/MoeB/HesA"/>
</dbReference>
<dbReference type="HAMAP" id="MF_03049">
    <property type="entry name" value="MOCS3_Uba4"/>
    <property type="match status" value="1"/>
</dbReference>
<feature type="binding site" evidence="13">
    <location>
        <position position="267"/>
    </location>
    <ligand>
        <name>ATP</name>
        <dbReference type="ChEBI" id="CHEBI:30616"/>
    </ligand>
</feature>
<evidence type="ECO:0000256" key="12">
    <source>
        <dbReference type="ARBA" id="ARBA00075323"/>
    </source>
</evidence>
<dbReference type="InterPro" id="IPR036873">
    <property type="entry name" value="Rhodanese-like_dom_sf"/>
</dbReference>
<evidence type="ECO:0000313" key="17">
    <source>
        <dbReference type="EMBL" id="GCE98876.1"/>
    </source>
</evidence>
<dbReference type="Pfam" id="PF00899">
    <property type="entry name" value="ThiF"/>
    <property type="match status" value="1"/>
</dbReference>
<organism evidence="17 18">
    <name type="scientific">Zygosaccharomyces mellis</name>
    <dbReference type="NCBI Taxonomy" id="42258"/>
    <lineage>
        <taxon>Eukaryota</taxon>
        <taxon>Fungi</taxon>
        <taxon>Dikarya</taxon>
        <taxon>Ascomycota</taxon>
        <taxon>Saccharomycotina</taxon>
        <taxon>Saccharomycetes</taxon>
        <taxon>Saccharomycetales</taxon>
        <taxon>Saccharomycetaceae</taxon>
        <taxon>Zygosaccharomyces</taxon>
    </lineage>
</organism>
<feature type="active site" description="Cysteine persulfide intermediate; for sulfurtransferase activity" evidence="13">
    <location>
        <position position="563"/>
    </location>
</feature>
<keyword evidence="18" id="KW-1185">Reference proteome</keyword>
<evidence type="ECO:0000259" key="15">
    <source>
        <dbReference type="PROSITE" id="PS50206"/>
    </source>
</evidence>
<feature type="binding site" evidence="13">
    <location>
        <begin position="335"/>
        <end position="336"/>
    </location>
    <ligand>
        <name>ATP</name>
        <dbReference type="ChEBI" id="CHEBI:30616"/>
    </ligand>
</feature>
<dbReference type="GO" id="GO:0070566">
    <property type="term" value="F:adenylyltransferase activity"/>
    <property type="evidence" value="ECO:0007669"/>
    <property type="project" value="InterPro"/>
</dbReference>
<dbReference type="PROSITE" id="PS50206">
    <property type="entry name" value="RHODANESE_3"/>
    <property type="match status" value="1"/>
</dbReference>
<dbReference type="InterPro" id="IPR000594">
    <property type="entry name" value="ThiF_NAD_FAD-bd"/>
</dbReference>
<dbReference type="GO" id="GO:0002143">
    <property type="term" value="P:tRNA wobble position uridine thiolation"/>
    <property type="evidence" value="ECO:0007669"/>
    <property type="project" value="InterPro"/>
</dbReference>
<evidence type="ECO:0000256" key="8">
    <source>
        <dbReference type="ARBA" id="ARBA00022786"/>
    </source>
</evidence>
<feature type="domain" description="GOLD" evidence="16">
    <location>
        <begin position="31"/>
        <end position="124"/>
    </location>
</feature>
<sequence>MLLQFNVKFLAALALLPLSRGLHFYLKPGQTKCFYKRLSLGNIMIGDICGYVHKENIFMNDPDLGLSVSVDESFDSNQRVMHQKNANTSDFTFTALDTGEHRICIVPSYPQEDAELGIFMELDVTNMQLLDGKGKDDQRTLGQRILQLVHRLEAIRFEQMALRTSNIFQRMTVEVPENVLRELESLKLENARLKSELTNGKESDKYPMTLEEYKRYGRQMIVEDVGGVEGQLKLRNSRILVVGAGGLGCPALPYLVGAGIGHIGIVDNDTVDTSNLHRQVLHSSNKVGMLKCESAKQVLNELNPHVNIDTYPVRLDGINAFPIFAKYDYILDCTDTPLTRYLISDVAVNLKKTVVSASGLGTEGQMTILNFKNKGPCYRCFYPVPPSPNSVSSCQEGGVIGPCIGLVGVMMAIEVMKLIMEVYTEENFKPFLASYSGFPTQTLRTFKMRGRQKTCICCGEKPTITKEAITSGAVDYTSFCGSRNYNVCDAVERISARDFQNDYHDRQDFVFVDVRPSHHYGISHFPNTHNIPLKKLRDMGGSISALQEYIPDISKDSEVVVMCRHGNDSQLATKLLKDQFGIPKVKDIRGGFFKYIDDVDPSIPKY</sequence>
<dbReference type="SUPFAM" id="SSF69572">
    <property type="entry name" value="Activating enzymes of the ubiquitin-like proteins"/>
    <property type="match status" value="1"/>
</dbReference>
<dbReference type="GO" id="GO:0046872">
    <property type="term" value="F:metal ion binding"/>
    <property type="evidence" value="ECO:0007669"/>
    <property type="project" value="UniProtKB-KW"/>
</dbReference>
<keyword evidence="9 13" id="KW-0862">Zinc</keyword>
<dbReference type="InterPro" id="IPR001763">
    <property type="entry name" value="Rhodanese-like_dom"/>
</dbReference>
<dbReference type="SMART" id="SM00450">
    <property type="entry name" value="RHOD"/>
    <property type="match status" value="1"/>
</dbReference>
<comment type="pathway">
    <text evidence="13">tRNA modification; 5-methoxycarbonylmethyl-2-thiouridine-tRNA biosynthesis.</text>
</comment>
<protein>
    <recommendedName>
        <fullName evidence="12">Needs CLA4 to survive protein 3</fullName>
    </recommendedName>
</protein>
<dbReference type="EMBL" id="BIMX01000007">
    <property type="protein sequence ID" value="GCE98876.1"/>
    <property type="molecule type" value="Genomic_DNA"/>
</dbReference>
<evidence type="ECO:0000256" key="2">
    <source>
        <dbReference type="ARBA" id="ARBA00022490"/>
    </source>
</evidence>
<evidence type="ECO:0000256" key="7">
    <source>
        <dbReference type="ARBA" id="ARBA00022741"/>
    </source>
</evidence>
<feature type="binding site" evidence="13">
    <location>
        <position position="246"/>
    </location>
    <ligand>
        <name>ATP</name>
        <dbReference type="ChEBI" id="CHEBI:30616"/>
    </ligand>
</feature>
<dbReference type="PROSITE" id="PS50866">
    <property type="entry name" value="GOLD"/>
    <property type="match status" value="1"/>
</dbReference>
<evidence type="ECO:0000256" key="11">
    <source>
        <dbReference type="ARBA" id="ARBA00023268"/>
    </source>
</evidence>
<evidence type="ECO:0000256" key="10">
    <source>
        <dbReference type="ARBA" id="ARBA00022840"/>
    </source>
</evidence>
<feature type="active site" description="Glycyl thioester intermediate; for adenylyltransferase activity" evidence="13">
    <location>
        <position position="394"/>
    </location>
</feature>
<feature type="chain" id="PRO_5020865774" description="Needs CLA4 to survive protein 3" evidence="14">
    <location>
        <begin position="22"/>
        <end position="606"/>
    </location>
</feature>
<gene>
    <name evidence="13 17" type="primary">UBA4</name>
    <name evidence="17" type="ORF">ZYGM_001480</name>
</gene>
<dbReference type="UniPathway" id="UPA00988"/>
<feature type="binding site" evidence="13">
    <location>
        <position position="377"/>
    </location>
    <ligand>
        <name>Zn(2+)</name>
        <dbReference type="ChEBI" id="CHEBI:29105"/>
    </ligand>
</feature>
<comment type="caution">
    <text evidence="17">The sequence shown here is derived from an EMBL/GenBank/DDBJ whole genome shotgun (WGS) entry which is preliminary data.</text>
</comment>
<evidence type="ECO:0000256" key="14">
    <source>
        <dbReference type="SAM" id="SignalP"/>
    </source>
</evidence>
<name>A0A4C2E6C9_9SACH</name>
<keyword evidence="2 13" id="KW-0963">Cytoplasm</keyword>
<dbReference type="OrthoDB" id="10261062at2759"/>
<dbReference type="GO" id="GO:0042292">
    <property type="term" value="F:URM1 activating enzyme activity"/>
    <property type="evidence" value="ECO:0007669"/>
    <property type="project" value="TreeGrafter"/>
</dbReference>
<proteinExistence type="inferred from homology"/>
<comment type="similarity">
    <text evidence="13">In the N-terminal section; belongs to the HesA/MoeB/ThiF family. UBA4 subfamily.</text>
</comment>
<dbReference type="GO" id="GO:0032447">
    <property type="term" value="P:protein urmylation"/>
    <property type="evidence" value="ECO:0007669"/>
    <property type="project" value="TreeGrafter"/>
</dbReference>
<evidence type="ECO:0000256" key="6">
    <source>
        <dbReference type="ARBA" id="ARBA00022723"/>
    </source>
</evidence>
<dbReference type="CDD" id="cd00757">
    <property type="entry name" value="ThiF_MoeB_HesA_family"/>
    <property type="match status" value="1"/>
</dbReference>
<feature type="binding site" evidence="13">
    <location>
        <position position="291"/>
    </location>
    <ligand>
        <name>ATP</name>
        <dbReference type="ChEBI" id="CHEBI:30616"/>
    </ligand>
</feature>
<evidence type="ECO:0000256" key="3">
    <source>
        <dbReference type="ARBA" id="ARBA00022679"/>
    </source>
</evidence>
<dbReference type="Proteomes" id="UP000301737">
    <property type="component" value="Unassembled WGS sequence"/>
</dbReference>
<dbReference type="GO" id="GO:0004792">
    <property type="term" value="F:thiosulfate-cyanide sulfurtransferase activity"/>
    <property type="evidence" value="ECO:0007669"/>
    <property type="project" value="TreeGrafter"/>
</dbReference>
<feature type="signal peptide" evidence="14">
    <location>
        <begin position="1"/>
        <end position="21"/>
    </location>
</feature>
<keyword evidence="6 13" id="KW-0479">Metal-binding</keyword>
<dbReference type="GO" id="GO:0005829">
    <property type="term" value="C:cytosol"/>
    <property type="evidence" value="ECO:0007669"/>
    <property type="project" value="UniProtKB-SubCell"/>
</dbReference>
<dbReference type="PANTHER" id="PTHR10953">
    <property type="entry name" value="UBIQUITIN-ACTIVATING ENZYME E1"/>
    <property type="match status" value="1"/>
</dbReference>
<dbReference type="Pfam" id="PF00581">
    <property type="entry name" value="Rhodanese"/>
    <property type="match status" value="1"/>
</dbReference>
<feature type="binding site" evidence="13">
    <location>
        <position position="380"/>
    </location>
    <ligand>
        <name>Zn(2+)</name>
        <dbReference type="ChEBI" id="CHEBI:29105"/>
    </ligand>
</feature>
<feature type="domain" description="Rhodanese" evidence="15">
    <location>
        <begin position="505"/>
        <end position="604"/>
    </location>
</feature>
<dbReference type="AlphaFoldDB" id="A0A4C2E6C9"/>
<dbReference type="FunFam" id="3.40.250.10:FF:000014">
    <property type="entry name" value="Adenylyltransferase and sulfurtransferase MOCS3"/>
    <property type="match status" value="1"/>
</dbReference>
<feature type="binding site" evidence="13">
    <location>
        <position position="455"/>
    </location>
    <ligand>
        <name>Zn(2+)</name>
        <dbReference type="ChEBI" id="CHEBI:29105"/>
    </ligand>
</feature>
<reference evidence="17 18" key="1">
    <citation type="submission" date="2019-01" db="EMBL/GenBank/DDBJ databases">
        <title>Draft Genome Sequencing of Zygosaccharomyces mellis Ca-7.</title>
        <authorList>
            <person name="Shiwa Y."/>
            <person name="Kanesaki Y."/>
            <person name="Ishige T."/>
            <person name="Mura K."/>
            <person name="Hori T."/>
            <person name="Tamura T."/>
        </authorList>
    </citation>
    <scope>NUCLEOTIDE SEQUENCE [LARGE SCALE GENOMIC DNA]</scope>
    <source>
        <strain evidence="17 18">Ca-7</strain>
    </source>
</reference>
<keyword evidence="14" id="KW-0732">Signal</keyword>
<keyword evidence="5" id="KW-0548">Nucleotidyltransferase</keyword>
<keyword evidence="8" id="KW-0833">Ubl conjugation pathway</keyword>
<keyword evidence="7 13" id="KW-0547">Nucleotide-binding</keyword>
<dbReference type="InterPro" id="IPR035985">
    <property type="entry name" value="Ubiquitin-activating_enz"/>
</dbReference>
<dbReference type="InterPro" id="IPR009038">
    <property type="entry name" value="GOLD_dom"/>
</dbReference>
<evidence type="ECO:0000256" key="4">
    <source>
        <dbReference type="ARBA" id="ARBA00022694"/>
    </source>
</evidence>
<evidence type="ECO:0000256" key="13">
    <source>
        <dbReference type="HAMAP-Rule" id="MF_03049"/>
    </source>
</evidence>
<evidence type="ECO:0000256" key="5">
    <source>
        <dbReference type="ARBA" id="ARBA00022695"/>
    </source>
</evidence>
<keyword evidence="4 13" id="KW-0819">tRNA processing</keyword>
<comment type="cofactor">
    <cofactor evidence="13">
        <name>Zn(2+)</name>
        <dbReference type="ChEBI" id="CHEBI:29105"/>
    </cofactor>
    <text evidence="13">Binds 1 zinc ion per subunit.</text>
</comment>
<evidence type="ECO:0000259" key="16">
    <source>
        <dbReference type="PROSITE" id="PS50866"/>
    </source>
</evidence>
<feature type="binding site" evidence="13">
    <location>
        <begin position="274"/>
        <end position="278"/>
    </location>
    <ligand>
        <name>ATP</name>
        <dbReference type="ChEBI" id="CHEBI:30616"/>
    </ligand>
</feature>
<dbReference type="Gene3D" id="3.40.250.10">
    <property type="entry name" value="Rhodanese-like domain"/>
    <property type="match status" value="1"/>
</dbReference>
<dbReference type="InterPro" id="IPR028885">
    <property type="entry name" value="MOCS3/Uba4"/>
</dbReference>
<evidence type="ECO:0000256" key="9">
    <source>
        <dbReference type="ARBA" id="ARBA00022833"/>
    </source>
</evidence>
<dbReference type="Pfam" id="PF01105">
    <property type="entry name" value="EMP24_GP25L"/>
    <property type="match status" value="1"/>
</dbReference>
<dbReference type="FunFam" id="3.40.50.720:FF:000033">
    <property type="entry name" value="Adenylyltransferase and sulfurtransferase MOCS3"/>
    <property type="match status" value="1"/>
</dbReference>
<feature type="binding site" evidence="13">
    <location>
        <position position="458"/>
    </location>
    <ligand>
        <name>Zn(2+)</name>
        <dbReference type="ChEBI" id="CHEBI:29105"/>
    </ligand>
</feature>
<dbReference type="GO" id="GO:0005524">
    <property type="term" value="F:ATP binding"/>
    <property type="evidence" value="ECO:0007669"/>
    <property type="project" value="UniProtKB-KW"/>
</dbReference>
<evidence type="ECO:0000256" key="1">
    <source>
        <dbReference type="ARBA" id="ARBA00004514"/>
    </source>
</evidence>
<keyword evidence="10 13" id="KW-0067">ATP-binding</keyword>
<comment type="subcellular location">
    <subcellularLocation>
        <location evidence="1">Cytoplasm</location>
        <location evidence="1">Cytosol</location>
    </subcellularLocation>
</comment>
<evidence type="ECO:0000313" key="18">
    <source>
        <dbReference type="Proteomes" id="UP000301737"/>
    </source>
</evidence>